<reference evidence="2" key="1">
    <citation type="journal article" date="2023" name="Insect Mol. Biol.">
        <title>Genome sequencing provides insights into the evolution of gene families encoding plant cell wall-degrading enzymes in longhorned beetles.</title>
        <authorList>
            <person name="Shin N.R."/>
            <person name="Okamura Y."/>
            <person name="Kirsch R."/>
            <person name="Pauchet Y."/>
        </authorList>
    </citation>
    <scope>NUCLEOTIDE SEQUENCE</scope>
    <source>
        <strain evidence="2">MMC_N1</strain>
    </source>
</reference>
<dbReference type="Proteomes" id="UP001162164">
    <property type="component" value="Unassembled WGS sequence"/>
</dbReference>
<name>A0ABQ9JHQ5_9CUCU</name>
<evidence type="ECO:0000313" key="2">
    <source>
        <dbReference type="EMBL" id="KAJ8977563.1"/>
    </source>
</evidence>
<feature type="region of interest" description="Disordered" evidence="1">
    <location>
        <begin position="320"/>
        <end position="346"/>
    </location>
</feature>
<feature type="compositionally biased region" description="Pro residues" evidence="1">
    <location>
        <begin position="381"/>
        <end position="390"/>
    </location>
</feature>
<feature type="region of interest" description="Disordered" evidence="1">
    <location>
        <begin position="368"/>
        <end position="390"/>
    </location>
</feature>
<protein>
    <submittedName>
        <fullName evidence="2">Uncharacterized protein</fullName>
    </submittedName>
</protein>
<keyword evidence="3" id="KW-1185">Reference proteome</keyword>
<comment type="caution">
    <text evidence="2">The sequence shown here is derived from an EMBL/GenBank/DDBJ whole genome shotgun (WGS) entry which is preliminary data.</text>
</comment>
<evidence type="ECO:0000313" key="3">
    <source>
        <dbReference type="Proteomes" id="UP001162164"/>
    </source>
</evidence>
<proteinExistence type="predicted"/>
<gene>
    <name evidence="2" type="ORF">NQ317_005411</name>
</gene>
<feature type="compositionally biased region" description="Pro residues" evidence="1">
    <location>
        <begin position="160"/>
        <end position="171"/>
    </location>
</feature>
<sequence length="390" mass="41802">MSPIKALNSPNFGPESYAQQWSHQKALGLLAWAVLLIGKGDGDMQQCNRYVDLVIDTAAPYVLYKDGMDRTQGQWGPQDPYPPPQQAATGAGSPHQALGPSVPLGVEADTVPPRDQSLPSPAPSPYPATQAEQREDEIQPEPPAMDLEPRPASQSIRSRAPPPAAPPPVPPHMLGAGSFSALQYLKQPGVMLTSLGSDDVSPHLIFKNGINPTLWPQDVPFPPDEGKEEVQSTYGDGDNNSERVGCFSPNGIAGNLQYPAYFKDVKGMNHSVFGSSANFGALQYLKQQQPGKGGLPDVIQHGRSAGMPLYKHIDNHMNPHAAKTRRDSSGSDGKLPGNGMLPRGLTPTSVVKPELYFPQCYAPSFNPPSSVSQFPTATPEFKPPNPLPAQ</sequence>
<feature type="compositionally biased region" description="Low complexity" evidence="1">
    <location>
        <begin position="150"/>
        <end position="159"/>
    </location>
</feature>
<organism evidence="2 3">
    <name type="scientific">Molorchus minor</name>
    <dbReference type="NCBI Taxonomy" id="1323400"/>
    <lineage>
        <taxon>Eukaryota</taxon>
        <taxon>Metazoa</taxon>
        <taxon>Ecdysozoa</taxon>
        <taxon>Arthropoda</taxon>
        <taxon>Hexapoda</taxon>
        <taxon>Insecta</taxon>
        <taxon>Pterygota</taxon>
        <taxon>Neoptera</taxon>
        <taxon>Endopterygota</taxon>
        <taxon>Coleoptera</taxon>
        <taxon>Polyphaga</taxon>
        <taxon>Cucujiformia</taxon>
        <taxon>Chrysomeloidea</taxon>
        <taxon>Cerambycidae</taxon>
        <taxon>Lamiinae</taxon>
        <taxon>Monochamini</taxon>
        <taxon>Molorchus</taxon>
    </lineage>
</organism>
<evidence type="ECO:0000256" key="1">
    <source>
        <dbReference type="SAM" id="MobiDB-lite"/>
    </source>
</evidence>
<feature type="region of interest" description="Disordered" evidence="1">
    <location>
        <begin position="69"/>
        <end position="174"/>
    </location>
</feature>
<accession>A0ABQ9JHQ5</accession>
<dbReference type="EMBL" id="JAPWTJ010000530">
    <property type="protein sequence ID" value="KAJ8977563.1"/>
    <property type="molecule type" value="Genomic_DNA"/>
</dbReference>